<proteinExistence type="predicted"/>
<organism evidence="2 3">
    <name type="scientific">Spirosoma sordidisoli</name>
    <dbReference type="NCBI Taxonomy" id="2502893"/>
    <lineage>
        <taxon>Bacteria</taxon>
        <taxon>Pseudomonadati</taxon>
        <taxon>Bacteroidota</taxon>
        <taxon>Cytophagia</taxon>
        <taxon>Cytophagales</taxon>
        <taxon>Cytophagaceae</taxon>
        <taxon>Spirosoma</taxon>
    </lineage>
</organism>
<protein>
    <submittedName>
        <fullName evidence="2">SusD/RagB family nutrient-binding outer membrane lipoprotein</fullName>
    </submittedName>
</protein>
<evidence type="ECO:0000313" key="3">
    <source>
        <dbReference type="Proteomes" id="UP000290407"/>
    </source>
</evidence>
<keyword evidence="3" id="KW-1185">Reference proteome</keyword>
<dbReference type="Gene3D" id="1.25.40.390">
    <property type="match status" value="1"/>
</dbReference>
<keyword evidence="2" id="KW-0449">Lipoprotein</keyword>
<dbReference type="EMBL" id="SBLB01000001">
    <property type="protein sequence ID" value="RYC72010.1"/>
    <property type="molecule type" value="Genomic_DNA"/>
</dbReference>
<feature type="chain" id="PRO_5020408034" evidence="1">
    <location>
        <begin position="26"/>
        <end position="514"/>
    </location>
</feature>
<comment type="caution">
    <text evidence="2">The sequence shown here is derived from an EMBL/GenBank/DDBJ whole genome shotgun (WGS) entry which is preliminary data.</text>
</comment>
<sequence>MQYKKLTGLLLTGLALMLSSCNEYLDINNNPNNPDKVEAALLLAPIENQYVLGIQFDARYIGSYVQNWHNATSGVVWDAQGYTPSSDAGGELWRSVYWKGGRNLLNLIDDARAGQKWDYLGVGLLMQAWGWQMLTDVHGEIILSEAYDLDPNKNTFDYDTQEAVYARVVELSREAIQNLNRADGAVSQAALARGDVLYKGDRLKWKKFAYGLLAINAHHLSKKASLYKPDQVIAYVDSAFTSNADDALFTFNGLSTADASFFGPVRQNLQVYGQSTFITRLLDGTNTAFGGVKDPRLPIMLATSGDGQIRGITMGQGQSTAASVPLPTRVVSPWGTQLGINPPAGTTGRYIFTDRGPFPLMTYAQLQFIKAEAAFIKGDKATALAAYRKGIEAHLTAPYVNVSATDRAAYLANPAVVPTAENLALNQIMLQKYIAQWGWGFLEQWADMRRYNYDASVFTGLTLPTTFYINNNGKTVQRLRPRYNSEYVWNADALAKIGGLELDFHTKPLWFTQP</sequence>
<dbReference type="InterPro" id="IPR011990">
    <property type="entry name" value="TPR-like_helical_dom_sf"/>
</dbReference>
<evidence type="ECO:0000256" key="1">
    <source>
        <dbReference type="SAM" id="SignalP"/>
    </source>
</evidence>
<accession>A0A4Q2UVY2</accession>
<keyword evidence="1" id="KW-0732">Signal</keyword>
<dbReference type="AlphaFoldDB" id="A0A4Q2UVY2"/>
<dbReference type="SUPFAM" id="SSF48452">
    <property type="entry name" value="TPR-like"/>
    <property type="match status" value="1"/>
</dbReference>
<reference evidence="2 3" key="1">
    <citation type="submission" date="2019-01" db="EMBL/GenBank/DDBJ databases">
        <title>Spirosoma flava sp. nov., a propanil-degrading bacterium isolated from herbicide-contaminated soil.</title>
        <authorList>
            <person name="Zhang L."/>
            <person name="Jiang J.-D."/>
        </authorList>
    </citation>
    <scope>NUCLEOTIDE SEQUENCE [LARGE SCALE GENOMIC DNA]</scope>
    <source>
        <strain evidence="2 3">TY50</strain>
    </source>
</reference>
<dbReference type="InterPro" id="IPR041662">
    <property type="entry name" value="SusD-like_2"/>
</dbReference>
<evidence type="ECO:0000313" key="2">
    <source>
        <dbReference type="EMBL" id="RYC72010.1"/>
    </source>
</evidence>
<dbReference type="Proteomes" id="UP000290407">
    <property type="component" value="Unassembled WGS sequence"/>
</dbReference>
<name>A0A4Q2UVY2_9BACT</name>
<dbReference type="RefSeq" id="WP_129601012.1">
    <property type="nucleotide sequence ID" value="NZ_SBLB01000001.1"/>
</dbReference>
<dbReference type="Pfam" id="PF12771">
    <property type="entry name" value="SusD-like_2"/>
    <property type="match status" value="1"/>
</dbReference>
<feature type="signal peptide" evidence="1">
    <location>
        <begin position="1"/>
        <end position="25"/>
    </location>
</feature>
<gene>
    <name evidence="2" type="ORF">EQG79_07775</name>
</gene>
<dbReference type="PROSITE" id="PS51257">
    <property type="entry name" value="PROKAR_LIPOPROTEIN"/>
    <property type="match status" value="1"/>
</dbReference>